<dbReference type="PANTHER" id="PTHR33121:SF76">
    <property type="entry name" value="SIGNALING PROTEIN"/>
    <property type="match status" value="1"/>
</dbReference>
<dbReference type="RefSeq" id="WP_179491503.1">
    <property type="nucleotide sequence ID" value="NZ_JACCCW010000002.1"/>
</dbReference>
<evidence type="ECO:0000313" key="2">
    <source>
        <dbReference type="EMBL" id="NYF80241.1"/>
    </source>
</evidence>
<dbReference type="InterPro" id="IPR035919">
    <property type="entry name" value="EAL_sf"/>
</dbReference>
<dbReference type="InterPro" id="IPR050706">
    <property type="entry name" value="Cyclic-di-GMP_PDE-like"/>
</dbReference>
<dbReference type="EMBL" id="JACCCW010000002">
    <property type="protein sequence ID" value="NYF80241.1"/>
    <property type="molecule type" value="Genomic_DNA"/>
</dbReference>
<sequence>MKNLITSRLQYRTPKTGNSFTEQKEASWIPSDFCSHLFIALQPIFNRHRKIFGYEALSRSGWDNQFTDDLQSATQIMIGDWMLDTPNRLTGESAIFLNCAREDLVGGLLTLLPAPTVLEVLETVEADEEVIAACRRLKALGHQIALDDFQLCEEMEGLIELADYVKVDFRLSSQEERSEILSYLRGKPILLIAEKIETQEEFEAAVADGFQLFQGYYLARPALFSKRSIPPS</sequence>
<protein>
    <submittedName>
        <fullName evidence="2">EAL and modified HD-GYP domain-containing signal transduction protein</fullName>
    </submittedName>
</protein>
<keyword evidence="3" id="KW-1185">Reference proteome</keyword>
<evidence type="ECO:0000259" key="1">
    <source>
        <dbReference type="PROSITE" id="PS50883"/>
    </source>
</evidence>
<evidence type="ECO:0000313" key="3">
    <source>
        <dbReference type="Proteomes" id="UP000589520"/>
    </source>
</evidence>
<dbReference type="SUPFAM" id="SSF141868">
    <property type="entry name" value="EAL domain-like"/>
    <property type="match status" value="1"/>
</dbReference>
<dbReference type="GO" id="GO:0071111">
    <property type="term" value="F:cyclic-guanylate-specific phosphodiesterase activity"/>
    <property type="evidence" value="ECO:0007669"/>
    <property type="project" value="InterPro"/>
</dbReference>
<dbReference type="Proteomes" id="UP000589520">
    <property type="component" value="Unassembled WGS sequence"/>
</dbReference>
<dbReference type="SMART" id="SM00052">
    <property type="entry name" value="EAL"/>
    <property type="match status" value="1"/>
</dbReference>
<dbReference type="AlphaFoldDB" id="A0A7Y9PJE7"/>
<comment type="caution">
    <text evidence="2">The sequence shown here is derived from an EMBL/GenBank/DDBJ whole genome shotgun (WGS) entry which is preliminary data.</text>
</comment>
<feature type="domain" description="EAL" evidence="1">
    <location>
        <begin position="1"/>
        <end position="232"/>
    </location>
</feature>
<gene>
    <name evidence="2" type="ORF">HDF17_002561</name>
</gene>
<accession>A0A7Y9PJE7</accession>
<organism evidence="2 3">
    <name type="scientific">Granulicella arctica</name>
    <dbReference type="NCBI Taxonomy" id="940613"/>
    <lineage>
        <taxon>Bacteria</taxon>
        <taxon>Pseudomonadati</taxon>
        <taxon>Acidobacteriota</taxon>
        <taxon>Terriglobia</taxon>
        <taxon>Terriglobales</taxon>
        <taxon>Acidobacteriaceae</taxon>
        <taxon>Granulicella</taxon>
    </lineage>
</organism>
<proteinExistence type="predicted"/>
<dbReference type="Gene3D" id="3.20.20.450">
    <property type="entry name" value="EAL domain"/>
    <property type="match status" value="1"/>
</dbReference>
<dbReference type="Pfam" id="PF00563">
    <property type="entry name" value="EAL"/>
    <property type="match status" value="1"/>
</dbReference>
<dbReference type="InterPro" id="IPR001633">
    <property type="entry name" value="EAL_dom"/>
</dbReference>
<name>A0A7Y9PJE7_9BACT</name>
<dbReference type="PROSITE" id="PS50883">
    <property type="entry name" value="EAL"/>
    <property type="match status" value="1"/>
</dbReference>
<dbReference type="PANTHER" id="PTHR33121">
    <property type="entry name" value="CYCLIC DI-GMP PHOSPHODIESTERASE PDEF"/>
    <property type="match status" value="1"/>
</dbReference>
<reference evidence="2 3" key="1">
    <citation type="submission" date="2020-07" db="EMBL/GenBank/DDBJ databases">
        <title>Genomic Encyclopedia of Type Strains, Phase IV (KMG-V): Genome sequencing to study the core and pangenomes of soil and plant-associated prokaryotes.</title>
        <authorList>
            <person name="Whitman W."/>
        </authorList>
    </citation>
    <scope>NUCLEOTIDE SEQUENCE [LARGE SCALE GENOMIC DNA]</scope>
    <source>
        <strain evidence="2 3">X4EP2</strain>
    </source>
</reference>